<reference evidence="3" key="1">
    <citation type="journal article" date="2013" name="G3 (Bethesda)">
        <title>Comparative genomics of a plant-pathogenic fungus, Pyrenophora tritici-repentis, reveals transduplication and the impact of repeat elements on pathogenicity and population divergence.</title>
        <authorList>
            <person name="Manning V.A."/>
            <person name="Pandelova I."/>
            <person name="Dhillon B."/>
            <person name="Wilhelm L.J."/>
            <person name="Goodwin S.B."/>
            <person name="Berlin A.M."/>
            <person name="Figueroa M."/>
            <person name="Freitag M."/>
            <person name="Hane J.K."/>
            <person name="Henrissat B."/>
            <person name="Holman W.H."/>
            <person name="Kodira C.D."/>
            <person name="Martin J."/>
            <person name="Oliver R.P."/>
            <person name="Robbertse B."/>
            <person name="Schackwitz W."/>
            <person name="Schwartz D.C."/>
            <person name="Spatafora J.W."/>
            <person name="Turgeon B.G."/>
            <person name="Yandava C."/>
            <person name="Young S."/>
            <person name="Zhou S."/>
            <person name="Zeng Q."/>
            <person name="Grigoriev I.V."/>
            <person name="Ma L.-J."/>
            <person name="Ciuffetti L.M."/>
        </authorList>
    </citation>
    <scope>NUCLEOTIDE SEQUENCE [LARGE SCALE GENOMIC DNA]</scope>
    <source>
        <strain evidence="3">Pt-1C-BFP</strain>
    </source>
</reference>
<dbReference type="EMBL" id="DS231616">
    <property type="protein sequence ID" value="EDU45129.1"/>
    <property type="molecule type" value="Genomic_DNA"/>
</dbReference>
<keyword evidence="1" id="KW-0732">Signal</keyword>
<proteinExistence type="predicted"/>
<dbReference type="Proteomes" id="UP000001471">
    <property type="component" value="Unassembled WGS sequence"/>
</dbReference>
<name>B2VYW6_PYRTR</name>
<dbReference type="InParanoid" id="B2VYW6"/>
<feature type="signal peptide" evidence="1">
    <location>
        <begin position="1"/>
        <end position="17"/>
    </location>
</feature>
<dbReference type="HOGENOM" id="CLU_2441963_0_0_1"/>
<accession>B2VYW6</accession>
<evidence type="ECO:0000313" key="2">
    <source>
        <dbReference type="EMBL" id="EDU45129.1"/>
    </source>
</evidence>
<protein>
    <recommendedName>
        <fullName evidence="4">Secreted protein</fullName>
    </recommendedName>
</protein>
<feature type="chain" id="PRO_5002784366" description="Secreted protein" evidence="1">
    <location>
        <begin position="18"/>
        <end position="90"/>
    </location>
</feature>
<evidence type="ECO:0000256" key="1">
    <source>
        <dbReference type="SAM" id="SignalP"/>
    </source>
</evidence>
<sequence>MQLSVLLILLTAGVASAKFCIGASIVCVCHAAALHPNTSVKLWNDLCITARAYLAAERVGHNVSSVTDCAIVTRWFFRSILRVKNIEVLD</sequence>
<evidence type="ECO:0000313" key="3">
    <source>
        <dbReference type="Proteomes" id="UP000001471"/>
    </source>
</evidence>
<dbReference type="AlphaFoldDB" id="B2VYW6"/>
<gene>
    <name evidence="2" type="ORF">PTRG_02606</name>
</gene>
<organism evidence="2 3">
    <name type="scientific">Pyrenophora tritici-repentis (strain Pt-1C-BFP)</name>
    <name type="common">Wheat tan spot fungus</name>
    <name type="synonym">Drechslera tritici-repentis</name>
    <dbReference type="NCBI Taxonomy" id="426418"/>
    <lineage>
        <taxon>Eukaryota</taxon>
        <taxon>Fungi</taxon>
        <taxon>Dikarya</taxon>
        <taxon>Ascomycota</taxon>
        <taxon>Pezizomycotina</taxon>
        <taxon>Dothideomycetes</taxon>
        <taxon>Pleosporomycetidae</taxon>
        <taxon>Pleosporales</taxon>
        <taxon>Pleosporineae</taxon>
        <taxon>Pleosporaceae</taxon>
        <taxon>Pyrenophora</taxon>
    </lineage>
</organism>
<evidence type="ECO:0008006" key="4">
    <source>
        <dbReference type="Google" id="ProtNLM"/>
    </source>
</evidence>